<dbReference type="RefSeq" id="WP_136351813.1">
    <property type="nucleotide sequence ID" value="NZ_CP046266.1"/>
</dbReference>
<keyword evidence="3" id="KW-1185">Reference proteome</keyword>
<evidence type="ECO:0000313" key="2">
    <source>
        <dbReference type="EMBL" id="THF82516.1"/>
    </source>
</evidence>
<dbReference type="EMBL" id="SSNT01000002">
    <property type="protein sequence ID" value="THF82516.1"/>
    <property type="molecule type" value="Genomic_DNA"/>
</dbReference>
<dbReference type="AlphaFoldDB" id="A0A4S4C9L9"/>
<sequence length="73" mass="8241">MEHATPTGCESKGDPKGDQRREGSRTVRGKKMPLAAINSQVLQSHRIKNDLFHTLADMKKYLEVNDHINEVVL</sequence>
<gene>
    <name evidence="2" type="ORF">E6W99_03590</name>
</gene>
<dbReference type="Proteomes" id="UP000310334">
    <property type="component" value="Unassembled WGS sequence"/>
</dbReference>
<proteinExistence type="predicted"/>
<name>A0A4S4C9L9_9BACI</name>
<comment type="caution">
    <text evidence="2">The sequence shown here is derived from an EMBL/GenBank/DDBJ whole genome shotgun (WGS) entry which is preliminary data.</text>
</comment>
<accession>A0A4S4C9L9</accession>
<protein>
    <submittedName>
        <fullName evidence="2">Uncharacterized protein</fullName>
    </submittedName>
</protein>
<evidence type="ECO:0000256" key="1">
    <source>
        <dbReference type="SAM" id="MobiDB-lite"/>
    </source>
</evidence>
<organism evidence="2 3">
    <name type="scientific">Metabacillus sediminilitoris</name>
    <dbReference type="NCBI Taxonomy" id="2567941"/>
    <lineage>
        <taxon>Bacteria</taxon>
        <taxon>Bacillati</taxon>
        <taxon>Bacillota</taxon>
        <taxon>Bacilli</taxon>
        <taxon>Bacillales</taxon>
        <taxon>Bacillaceae</taxon>
        <taxon>Metabacillus</taxon>
    </lineage>
</organism>
<feature type="compositionally biased region" description="Basic and acidic residues" evidence="1">
    <location>
        <begin position="11"/>
        <end position="25"/>
    </location>
</feature>
<evidence type="ECO:0000313" key="3">
    <source>
        <dbReference type="Proteomes" id="UP000310334"/>
    </source>
</evidence>
<feature type="region of interest" description="Disordered" evidence="1">
    <location>
        <begin position="1"/>
        <end position="32"/>
    </location>
</feature>
<reference evidence="2" key="1">
    <citation type="submission" date="2019-04" db="EMBL/GenBank/DDBJ databases">
        <title>Bacillus sediminilitoris sp. nov., isolated from a tidal flat sediment on the East China Sea.</title>
        <authorList>
            <person name="Wei Y."/>
            <person name="Mao H."/>
            <person name="Fang J."/>
        </authorList>
    </citation>
    <scope>NUCLEOTIDE SEQUENCE [LARGE SCALE GENOMIC DNA]</scope>
    <source>
        <strain evidence="2">DSL-17</strain>
    </source>
</reference>